<dbReference type="EnsemblMetazoa" id="Aqu2.1.23444_001">
    <property type="protein sequence ID" value="Aqu2.1.23444_001"/>
    <property type="gene ID" value="Aqu2.1.23444"/>
</dbReference>
<dbReference type="InParanoid" id="A0A1X7U7G4"/>
<evidence type="ECO:0000313" key="1">
    <source>
        <dbReference type="EnsemblMetazoa" id="Aqu2.1.23444_001"/>
    </source>
</evidence>
<organism evidence="1">
    <name type="scientific">Amphimedon queenslandica</name>
    <name type="common">Sponge</name>
    <dbReference type="NCBI Taxonomy" id="400682"/>
    <lineage>
        <taxon>Eukaryota</taxon>
        <taxon>Metazoa</taxon>
        <taxon>Porifera</taxon>
        <taxon>Demospongiae</taxon>
        <taxon>Heteroscleromorpha</taxon>
        <taxon>Haplosclerida</taxon>
        <taxon>Niphatidae</taxon>
        <taxon>Amphimedon</taxon>
    </lineage>
</organism>
<accession>A0A1X7U7G4</accession>
<sequence length="118" mass="13809">MPSYSPFRNQNELVKDGEIVQEALHCHIVDHERCVEANEKFRKLLKCRVKLKNVPDARVANREEENDVEDDYPQLMGQIQDAMTDVRDMDTGSRTLQERELITNVDQKRIFDHVELIG</sequence>
<proteinExistence type="predicted"/>
<dbReference type="AlphaFoldDB" id="A0A1X7U7G4"/>
<name>A0A1X7U7G4_AMPQE</name>
<reference evidence="1" key="1">
    <citation type="submission" date="2017-05" db="UniProtKB">
        <authorList>
            <consortium name="EnsemblMetazoa"/>
        </authorList>
    </citation>
    <scope>IDENTIFICATION</scope>
</reference>
<protein>
    <submittedName>
        <fullName evidence="1">Uncharacterized protein</fullName>
    </submittedName>
</protein>